<evidence type="ECO:0000313" key="16">
    <source>
        <dbReference type="EMBL" id="MDR6891740.1"/>
    </source>
</evidence>
<dbReference type="InterPro" id="IPR036097">
    <property type="entry name" value="HisK_dim/P_sf"/>
</dbReference>
<dbReference type="SMART" id="SM00304">
    <property type="entry name" value="HAMP"/>
    <property type="match status" value="1"/>
</dbReference>
<dbReference type="PANTHER" id="PTHR45436">
    <property type="entry name" value="SENSOR HISTIDINE KINASE YKOH"/>
    <property type="match status" value="1"/>
</dbReference>
<dbReference type="GO" id="GO:0000155">
    <property type="term" value="F:phosphorelay sensor kinase activity"/>
    <property type="evidence" value="ECO:0007669"/>
    <property type="project" value="InterPro"/>
</dbReference>
<reference evidence="16" key="1">
    <citation type="submission" date="2023-07" db="EMBL/GenBank/DDBJ databases">
        <title>Sequencing the genomes of 1000 actinobacteria strains.</title>
        <authorList>
            <person name="Klenk H.-P."/>
        </authorList>
    </citation>
    <scope>NUCLEOTIDE SEQUENCE</scope>
    <source>
        <strain evidence="16">DSM 13988</strain>
    </source>
</reference>
<dbReference type="SUPFAM" id="SSF55874">
    <property type="entry name" value="ATPase domain of HSP90 chaperone/DNA topoisomerase II/histidine kinase"/>
    <property type="match status" value="1"/>
</dbReference>
<evidence type="ECO:0000256" key="10">
    <source>
        <dbReference type="ARBA" id="ARBA00023012"/>
    </source>
</evidence>
<feature type="region of interest" description="Disordered" evidence="12">
    <location>
        <begin position="467"/>
        <end position="503"/>
    </location>
</feature>
<dbReference type="PROSITE" id="PS50885">
    <property type="entry name" value="HAMP"/>
    <property type="match status" value="1"/>
</dbReference>
<dbReference type="PRINTS" id="PR00344">
    <property type="entry name" value="BCTRLSENSOR"/>
</dbReference>
<dbReference type="InterPro" id="IPR005467">
    <property type="entry name" value="His_kinase_dom"/>
</dbReference>
<keyword evidence="8 16" id="KW-0418">Kinase</keyword>
<dbReference type="FunFam" id="1.10.287.130:FF:000001">
    <property type="entry name" value="Two-component sensor histidine kinase"/>
    <property type="match status" value="1"/>
</dbReference>
<dbReference type="CDD" id="cd00075">
    <property type="entry name" value="HATPase"/>
    <property type="match status" value="1"/>
</dbReference>
<evidence type="ECO:0000256" key="11">
    <source>
        <dbReference type="ARBA" id="ARBA00023136"/>
    </source>
</evidence>
<evidence type="ECO:0000256" key="3">
    <source>
        <dbReference type="ARBA" id="ARBA00004236"/>
    </source>
</evidence>
<comment type="subcellular location">
    <subcellularLocation>
        <location evidence="3">Cell membrane</location>
    </subcellularLocation>
</comment>
<evidence type="ECO:0000256" key="2">
    <source>
        <dbReference type="ARBA" id="ARBA00001968"/>
    </source>
</evidence>
<feature type="domain" description="HAMP" evidence="15">
    <location>
        <begin position="172"/>
        <end position="225"/>
    </location>
</feature>
<dbReference type="PANTHER" id="PTHR45436:SF5">
    <property type="entry name" value="SENSOR HISTIDINE KINASE TRCS"/>
    <property type="match status" value="1"/>
</dbReference>
<gene>
    <name evidence="16" type="ORF">J2S35_000680</name>
</gene>
<evidence type="ECO:0000256" key="4">
    <source>
        <dbReference type="ARBA" id="ARBA00012438"/>
    </source>
</evidence>
<evidence type="ECO:0000313" key="17">
    <source>
        <dbReference type="Proteomes" id="UP001247307"/>
    </source>
</evidence>
<dbReference type="PROSITE" id="PS50109">
    <property type="entry name" value="HIS_KIN"/>
    <property type="match status" value="1"/>
</dbReference>
<keyword evidence="10" id="KW-0902">Two-component regulatory system</keyword>
<proteinExistence type="predicted"/>
<evidence type="ECO:0000259" key="15">
    <source>
        <dbReference type="PROSITE" id="PS50885"/>
    </source>
</evidence>
<accession>A0AAE3YGI9</accession>
<dbReference type="GO" id="GO:0005886">
    <property type="term" value="C:plasma membrane"/>
    <property type="evidence" value="ECO:0007669"/>
    <property type="project" value="UniProtKB-SubCell"/>
</dbReference>
<keyword evidence="11 13" id="KW-0472">Membrane</keyword>
<dbReference type="Proteomes" id="UP001247307">
    <property type="component" value="Unassembled WGS sequence"/>
</dbReference>
<protein>
    <recommendedName>
        <fullName evidence="4">histidine kinase</fullName>
        <ecNumber evidence="4">2.7.13.3</ecNumber>
    </recommendedName>
</protein>
<keyword evidence="9 13" id="KW-1133">Transmembrane helix</keyword>
<organism evidence="16 17">
    <name type="scientific">Falsarthrobacter nasiphocae</name>
    <dbReference type="NCBI Taxonomy" id="189863"/>
    <lineage>
        <taxon>Bacteria</taxon>
        <taxon>Bacillati</taxon>
        <taxon>Actinomycetota</taxon>
        <taxon>Actinomycetes</taxon>
        <taxon>Micrococcales</taxon>
        <taxon>Micrococcaceae</taxon>
        <taxon>Falsarthrobacter</taxon>
    </lineage>
</organism>
<evidence type="ECO:0000256" key="6">
    <source>
        <dbReference type="ARBA" id="ARBA00022679"/>
    </source>
</evidence>
<feature type="compositionally biased region" description="Acidic residues" evidence="12">
    <location>
        <begin position="468"/>
        <end position="480"/>
    </location>
</feature>
<dbReference type="FunFam" id="3.30.565.10:FF:000006">
    <property type="entry name" value="Sensor histidine kinase WalK"/>
    <property type="match status" value="1"/>
</dbReference>
<comment type="caution">
    <text evidence="16">The sequence shown here is derived from an EMBL/GenBank/DDBJ whole genome shotgun (WGS) entry which is preliminary data.</text>
</comment>
<dbReference type="CDD" id="cd00082">
    <property type="entry name" value="HisKA"/>
    <property type="match status" value="1"/>
</dbReference>
<evidence type="ECO:0000256" key="8">
    <source>
        <dbReference type="ARBA" id="ARBA00022777"/>
    </source>
</evidence>
<keyword evidence="7 13" id="KW-0812">Transmembrane</keyword>
<comment type="cofactor">
    <cofactor evidence="2">
        <name>a divalent metal cation</name>
        <dbReference type="ChEBI" id="CHEBI:60240"/>
    </cofactor>
</comment>
<dbReference type="EC" id="2.7.13.3" evidence="4"/>
<dbReference type="InterPro" id="IPR003660">
    <property type="entry name" value="HAMP_dom"/>
</dbReference>
<keyword evidence="6 16" id="KW-0808">Transferase</keyword>
<dbReference type="SUPFAM" id="SSF158472">
    <property type="entry name" value="HAMP domain-like"/>
    <property type="match status" value="1"/>
</dbReference>
<dbReference type="SMART" id="SM00387">
    <property type="entry name" value="HATPase_c"/>
    <property type="match status" value="1"/>
</dbReference>
<evidence type="ECO:0000256" key="1">
    <source>
        <dbReference type="ARBA" id="ARBA00000085"/>
    </source>
</evidence>
<feature type="transmembrane region" description="Helical" evidence="13">
    <location>
        <begin position="6"/>
        <end position="23"/>
    </location>
</feature>
<feature type="transmembrane region" description="Helical" evidence="13">
    <location>
        <begin position="148"/>
        <end position="171"/>
    </location>
</feature>
<sequence>MTITTLLTFATVTITGILSVIMLRSSLIQRMDAELKDSSSSIARVVFNGHQTGTSQETELLRTYGAILSADNVVLAQSTPTGGGDTPDLNAYTLEELRSHGSAGFTIRGTNIGSPGWRVMAFDVDNTPKQTLIVAQSMERTESVSNNAAALLSSIGLITTLTATLIAYLVVTRAFSPLQRVERTAAKIAEGDLSQRVTVENPSTEIGRLSRSLNAMLAHIESAFAAQAQTEASMRRFISDASHELRTPLVTIRGYSELYSKGAMSTERDVAAAMGRIESEARRMGALVEDLLTLARADEKRPLDLEPIDLYILALDAAADAQAGSGTHPVTVVGLEPGQGPRPAPVIADDARMRQVVTNLLTNAMRYTPEGTRIELAVGQRADGLSAPESVLEIRDHGPGISEADQARVFERFYRSDESRHRQTGGTGLGLAIVAAITAQHGGTVRLSTTPGGGATFTVALPYRPFEDDVFDDAEDDDAADGPNPAGSGGPDEDIHVSRTPGS</sequence>
<keyword evidence="5" id="KW-0597">Phosphoprotein</keyword>
<dbReference type="SUPFAM" id="SSF47384">
    <property type="entry name" value="Homodimeric domain of signal transducing histidine kinase"/>
    <property type="match status" value="1"/>
</dbReference>
<dbReference type="CDD" id="cd06225">
    <property type="entry name" value="HAMP"/>
    <property type="match status" value="1"/>
</dbReference>
<dbReference type="RefSeq" id="WP_309849852.1">
    <property type="nucleotide sequence ID" value="NZ_BAAAIU010000045.1"/>
</dbReference>
<dbReference type="Pfam" id="PF00512">
    <property type="entry name" value="HisKA"/>
    <property type="match status" value="1"/>
</dbReference>
<evidence type="ECO:0000256" key="7">
    <source>
        <dbReference type="ARBA" id="ARBA00022692"/>
    </source>
</evidence>
<dbReference type="InterPro" id="IPR004358">
    <property type="entry name" value="Sig_transdc_His_kin-like_C"/>
</dbReference>
<dbReference type="Gene3D" id="1.10.287.130">
    <property type="match status" value="1"/>
</dbReference>
<dbReference type="InterPro" id="IPR050428">
    <property type="entry name" value="TCS_sensor_his_kinase"/>
</dbReference>
<dbReference type="EMBL" id="JAVDUI010000001">
    <property type="protein sequence ID" value="MDR6891740.1"/>
    <property type="molecule type" value="Genomic_DNA"/>
</dbReference>
<evidence type="ECO:0000256" key="13">
    <source>
        <dbReference type="SAM" id="Phobius"/>
    </source>
</evidence>
<feature type="domain" description="Histidine kinase" evidence="14">
    <location>
        <begin position="240"/>
        <end position="465"/>
    </location>
</feature>
<dbReference type="Pfam" id="PF00672">
    <property type="entry name" value="HAMP"/>
    <property type="match status" value="1"/>
</dbReference>
<dbReference type="SMART" id="SM00388">
    <property type="entry name" value="HisKA"/>
    <property type="match status" value="1"/>
</dbReference>
<evidence type="ECO:0000256" key="5">
    <source>
        <dbReference type="ARBA" id="ARBA00022553"/>
    </source>
</evidence>
<dbReference type="Gene3D" id="3.30.565.10">
    <property type="entry name" value="Histidine kinase-like ATPase, C-terminal domain"/>
    <property type="match status" value="1"/>
</dbReference>
<keyword evidence="17" id="KW-1185">Reference proteome</keyword>
<dbReference type="Pfam" id="PF02518">
    <property type="entry name" value="HATPase_c"/>
    <property type="match status" value="1"/>
</dbReference>
<name>A0AAE3YGI9_9MICC</name>
<evidence type="ECO:0000256" key="9">
    <source>
        <dbReference type="ARBA" id="ARBA00022989"/>
    </source>
</evidence>
<dbReference type="GO" id="GO:0005509">
    <property type="term" value="F:calcium ion binding"/>
    <property type="evidence" value="ECO:0007669"/>
    <property type="project" value="UniProtKB-ARBA"/>
</dbReference>
<comment type="catalytic activity">
    <reaction evidence="1">
        <text>ATP + protein L-histidine = ADP + protein N-phospho-L-histidine.</text>
        <dbReference type="EC" id="2.7.13.3"/>
    </reaction>
</comment>
<dbReference type="InterPro" id="IPR003594">
    <property type="entry name" value="HATPase_dom"/>
</dbReference>
<dbReference type="AlphaFoldDB" id="A0AAE3YGI9"/>
<dbReference type="InterPro" id="IPR003661">
    <property type="entry name" value="HisK_dim/P_dom"/>
</dbReference>
<dbReference type="InterPro" id="IPR036890">
    <property type="entry name" value="HATPase_C_sf"/>
</dbReference>
<evidence type="ECO:0000256" key="12">
    <source>
        <dbReference type="SAM" id="MobiDB-lite"/>
    </source>
</evidence>
<evidence type="ECO:0000259" key="14">
    <source>
        <dbReference type="PROSITE" id="PS50109"/>
    </source>
</evidence>
<dbReference type="Gene3D" id="6.10.340.10">
    <property type="match status" value="1"/>
</dbReference>